<feature type="region of interest" description="Disordered" evidence="2">
    <location>
        <begin position="262"/>
        <end position="312"/>
    </location>
</feature>
<feature type="compositionally biased region" description="Low complexity" evidence="2">
    <location>
        <begin position="286"/>
        <end position="312"/>
    </location>
</feature>
<accession>J0D118</accession>
<feature type="coiled-coil region" evidence="1">
    <location>
        <begin position="344"/>
        <end position="406"/>
    </location>
</feature>
<gene>
    <name evidence="3" type="ORF">AURDEDRAFT_187505</name>
</gene>
<evidence type="ECO:0000313" key="4">
    <source>
        <dbReference type="Proteomes" id="UP000006514"/>
    </source>
</evidence>
<organism evidence="3 4">
    <name type="scientific">Auricularia subglabra (strain TFB-10046 / SS5)</name>
    <name type="common">White-rot fungus</name>
    <name type="synonym">Auricularia delicata (strain TFB10046)</name>
    <dbReference type="NCBI Taxonomy" id="717982"/>
    <lineage>
        <taxon>Eukaryota</taxon>
        <taxon>Fungi</taxon>
        <taxon>Dikarya</taxon>
        <taxon>Basidiomycota</taxon>
        <taxon>Agaricomycotina</taxon>
        <taxon>Agaricomycetes</taxon>
        <taxon>Auriculariales</taxon>
        <taxon>Auriculariaceae</taxon>
        <taxon>Auricularia</taxon>
    </lineage>
</organism>
<evidence type="ECO:0000313" key="3">
    <source>
        <dbReference type="EMBL" id="EJD39015.1"/>
    </source>
</evidence>
<protein>
    <submittedName>
        <fullName evidence="3">Uncharacterized protein</fullName>
    </submittedName>
</protein>
<keyword evidence="4" id="KW-1185">Reference proteome</keyword>
<dbReference type="AlphaFoldDB" id="J0D118"/>
<evidence type="ECO:0000256" key="2">
    <source>
        <dbReference type="SAM" id="MobiDB-lite"/>
    </source>
</evidence>
<proteinExistence type="predicted"/>
<dbReference type="EMBL" id="JH687817">
    <property type="protein sequence ID" value="EJD39015.1"/>
    <property type="molecule type" value="Genomic_DNA"/>
</dbReference>
<feature type="compositionally biased region" description="Low complexity" evidence="2">
    <location>
        <begin position="262"/>
        <end position="278"/>
    </location>
</feature>
<feature type="region of interest" description="Disordered" evidence="2">
    <location>
        <begin position="206"/>
        <end position="250"/>
    </location>
</feature>
<dbReference type="KEGG" id="adl:AURDEDRAFT_187505"/>
<dbReference type="eggNOG" id="ENOG502R2GV">
    <property type="taxonomic scope" value="Eukaryota"/>
</dbReference>
<keyword evidence="1" id="KW-0175">Coiled coil</keyword>
<name>J0D118_AURST</name>
<sequence length="461" mass="49448">MPPRKKAAADDNAAPKTRAKEIPWASEHSLTWAVIEYFNDHPDFRRKYFSDSSEAAQNDGRKKVTGKDSKASMNHQIAEYVFSTHAEYQEAYRENPTRFSMSTGQRLTRLRATYRGHVTELGATGAGLRRDEVQEGSALYNSHQKILQTFPYWYELDAFWHELPNVNPIAVSCSQPGTDHVATAKKLFSAGNDEDLGEEERQLIDDDPMADCDDSQSATAMPAADDTAAPSDAAARAVSPSVTDGTDDIEVTEVTVINPLRAGTASSSSRASSTRASTPAVPVGMPAKVGTPAATAKAGTPTTASKASGKTDTSASAAKAAAASAAKTPAQRKDKDAISKLTSMREADAERQLAKRKLESEEALARINAAQAIKRQKLEYKMRKSERKQELKLAQLELRKEQLRAAAAASAHGLPASLAGLSAVGLPPGAIPPTIAQPPPPQPASFHDDFALHAPLPGFDF</sequence>
<dbReference type="InParanoid" id="J0D118"/>
<feature type="region of interest" description="Disordered" evidence="2">
    <location>
        <begin position="1"/>
        <end position="21"/>
    </location>
</feature>
<dbReference type="OrthoDB" id="3182376at2759"/>
<feature type="compositionally biased region" description="Low complexity" evidence="2">
    <location>
        <begin position="217"/>
        <end position="242"/>
    </location>
</feature>
<evidence type="ECO:0000256" key="1">
    <source>
        <dbReference type="SAM" id="Coils"/>
    </source>
</evidence>
<dbReference type="Proteomes" id="UP000006514">
    <property type="component" value="Unassembled WGS sequence"/>
</dbReference>
<reference evidence="4" key="1">
    <citation type="journal article" date="2012" name="Science">
        <title>The Paleozoic origin of enzymatic lignin decomposition reconstructed from 31 fungal genomes.</title>
        <authorList>
            <person name="Floudas D."/>
            <person name="Binder M."/>
            <person name="Riley R."/>
            <person name="Barry K."/>
            <person name="Blanchette R.A."/>
            <person name="Henrissat B."/>
            <person name="Martinez A.T."/>
            <person name="Otillar R."/>
            <person name="Spatafora J.W."/>
            <person name="Yadav J.S."/>
            <person name="Aerts A."/>
            <person name="Benoit I."/>
            <person name="Boyd A."/>
            <person name="Carlson A."/>
            <person name="Copeland A."/>
            <person name="Coutinho P.M."/>
            <person name="de Vries R.P."/>
            <person name="Ferreira P."/>
            <person name="Findley K."/>
            <person name="Foster B."/>
            <person name="Gaskell J."/>
            <person name="Glotzer D."/>
            <person name="Gorecki P."/>
            <person name="Heitman J."/>
            <person name="Hesse C."/>
            <person name="Hori C."/>
            <person name="Igarashi K."/>
            <person name="Jurgens J.A."/>
            <person name="Kallen N."/>
            <person name="Kersten P."/>
            <person name="Kohler A."/>
            <person name="Kuees U."/>
            <person name="Kumar T.K.A."/>
            <person name="Kuo A."/>
            <person name="LaButti K."/>
            <person name="Larrondo L.F."/>
            <person name="Lindquist E."/>
            <person name="Ling A."/>
            <person name="Lombard V."/>
            <person name="Lucas S."/>
            <person name="Lundell T."/>
            <person name="Martin R."/>
            <person name="McLaughlin D.J."/>
            <person name="Morgenstern I."/>
            <person name="Morin E."/>
            <person name="Murat C."/>
            <person name="Nagy L.G."/>
            <person name="Nolan M."/>
            <person name="Ohm R.A."/>
            <person name="Patyshakuliyeva A."/>
            <person name="Rokas A."/>
            <person name="Ruiz-Duenas F.J."/>
            <person name="Sabat G."/>
            <person name="Salamov A."/>
            <person name="Samejima M."/>
            <person name="Schmutz J."/>
            <person name="Slot J.C."/>
            <person name="St John F."/>
            <person name="Stenlid J."/>
            <person name="Sun H."/>
            <person name="Sun S."/>
            <person name="Syed K."/>
            <person name="Tsang A."/>
            <person name="Wiebenga A."/>
            <person name="Young D."/>
            <person name="Pisabarro A."/>
            <person name="Eastwood D.C."/>
            <person name="Martin F."/>
            <person name="Cullen D."/>
            <person name="Grigoriev I.V."/>
            <person name="Hibbett D.S."/>
        </authorList>
    </citation>
    <scope>NUCLEOTIDE SEQUENCE [LARGE SCALE GENOMIC DNA]</scope>
    <source>
        <strain evidence="4">TFB10046</strain>
    </source>
</reference>